<dbReference type="OrthoDB" id="1325322at2759"/>
<gene>
    <name evidence="1" type="ORF">H5410_057960</name>
</gene>
<reference evidence="1 2" key="1">
    <citation type="submission" date="2020-09" db="EMBL/GenBank/DDBJ databases">
        <title>De no assembly of potato wild relative species, Solanum commersonii.</title>
        <authorList>
            <person name="Cho K."/>
        </authorList>
    </citation>
    <scope>NUCLEOTIDE SEQUENCE [LARGE SCALE GENOMIC DNA]</scope>
    <source>
        <strain evidence="1">LZ3.2</strain>
        <tissue evidence="1">Leaf</tissue>
    </source>
</reference>
<name>A0A9J5WQE1_SOLCO</name>
<evidence type="ECO:0000313" key="2">
    <source>
        <dbReference type="Proteomes" id="UP000824120"/>
    </source>
</evidence>
<dbReference type="AlphaFoldDB" id="A0A9J5WQE1"/>
<sequence>MKFIDVPPSLQDNSPILQELIVRLLFRLDSAPPYGVLLGTSGPPIIVGGTSPVHGPNVGFQTPGSSSVTSMAPPRFVVRFASAAMSVAE</sequence>
<protein>
    <submittedName>
        <fullName evidence="1">Uncharacterized protein</fullName>
    </submittedName>
</protein>
<evidence type="ECO:0000313" key="1">
    <source>
        <dbReference type="EMBL" id="KAG5577826.1"/>
    </source>
</evidence>
<proteinExistence type="predicted"/>
<dbReference type="Proteomes" id="UP000824120">
    <property type="component" value="Chromosome 11"/>
</dbReference>
<accession>A0A9J5WQE1</accession>
<comment type="caution">
    <text evidence="1">The sequence shown here is derived from an EMBL/GenBank/DDBJ whole genome shotgun (WGS) entry which is preliminary data.</text>
</comment>
<keyword evidence="2" id="KW-1185">Reference proteome</keyword>
<dbReference type="EMBL" id="JACXVP010000011">
    <property type="protein sequence ID" value="KAG5577826.1"/>
    <property type="molecule type" value="Genomic_DNA"/>
</dbReference>
<organism evidence="1 2">
    <name type="scientific">Solanum commersonii</name>
    <name type="common">Commerson's wild potato</name>
    <name type="synonym">Commerson's nightshade</name>
    <dbReference type="NCBI Taxonomy" id="4109"/>
    <lineage>
        <taxon>Eukaryota</taxon>
        <taxon>Viridiplantae</taxon>
        <taxon>Streptophyta</taxon>
        <taxon>Embryophyta</taxon>
        <taxon>Tracheophyta</taxon>
        <taxon>Spermatophyta</taxon>
        <taxon>Magnoliopsida</taxon>
        <taxon>eudicotyledons</taxon>
        <taxon>Gunneridae</taxon>
        <taxon>Pentapetalae</taxon>
        <taxon>asterids</taxon>
        <taxon>lamiids</taxon>
        <taxon>Solanales</taxon>
        <taxon>Solanaceae</taxon>
        <taxon>Solanoideae</taxon>
        <taxon>Solaneae</taxon>
        <taxon>Solanum</taxon>
    </lineage>
</organism>